<dbReference type="KEGG" id="cmet:K6K41_16770"/>
<feature type="region of interest" description="Disordered" evidence="1">
    <location>
        <begin position="277"/>
        <end position="304"/>
    </location>
</feature>
<keyword evidence="3" id="KW-1185">Reference proteome</keyword>
<evidence type="ECO:0000256" key="1">
    <source>
        <dbReference type="SAM" id="MobiDB-lite"/>
    </source>
</evidence>
<evidence type="ECO:0000313" key="2">
    <source>
        <dbReference type="EMBL" id="QZN98657.1"/>
    </source>
</evidence>
<dbReference type="RefSeq" id="WP_261401602.1">
    <property type="nucleotide sequence ID" value="NZ_CP081869.1"/>
</dbReference>
<reference evidence="2" key="1">
    <citation type="submission" date="2021-08" db="EMBL/GenBank/DDBJ databases">
        <authorList>
            <person name="Zhang H."/>
            <person name="Xu M."/>
            <person name="Yu Z."/>
            <person name="Yang L."/>
            <person name="Cai Y."/>
        </authorList>
    </citation>
    <scope>NUCLEOTIDE SEQUENCE</scope>
    <source>
        <strain evidence="2">CHL1</strain>
    </source>
</reference>
<dbReference type="Proteomes" id="UP000825701">
    <property type="component" value="Chromosome"/>
</dbReference>
<evidence type="ECO:0008006" key="4">
    <source>
        <dbReference type="Google" id="ProtNLM"/>
    </source>
</evidence>
<proteinExistence type="predicted"/>
<gene>
    <name evidence="2" type="ORF">K6K41_16770</name>
</gene>
<feature type="compositionally biased region" description="Polar residues" evidence="1">
    <location>
        <begin position="279"/>
        <end position="293"/>
    </location>
</feature>
<accession>A0A9E6R5P4</accession>
<evidence type="ECO:0000313" key="3">
    <source>
        <dbReference type="Proteomes" id="UP000825701"/>
    </source>
</evidence>
<dbReference type="EMBL" id="CP081869">
    <property type="protein sequence ID" value="QZN98657.1"/>
    <property type="molecule type" value="Genomic_DNA"/>
</dbReference>
<sequence length="304" mass="32716">MVADVIDRIYEAATIPELWEGLLEDLSVEHGFEGGVLFTVNANAQRGVFSQGVRDVFDAFLRDGWASRSERARRTIAKNHAGFVRDEDLFSAEEAAVDPLHVELLRPFGLGDVAGSVIESPNGDLTALSFERALARGRTPDDAIQAFDALRPHIARAAVIAGRLELDRARTQVMTLSSIGLPGAVMSTTGRAIALNSEFEALSEQVEVRAHDLVAPRDPKSAALFAQALAGIIPGGRSIPLPRTETRRPQCSTCLPSAETHATCFRAPPGCWSRRPSAASPTCPQACSEGCSTSPPRKPRSRPR</sequence>
<organism evidence="2 3">
    <name type="scientific">Chenggangzhangella methanolivorans</name>
    <dbReference type="NCBI Taxonomy" id="1437009"/>
    <lineage>
        <taxon>Bacteria</taxon>
        <taxon>Pseudomonadati</taxon>
        <taxon>Pseudomonadota</taxon>
        <taxon>Alphaproteobacteria</taxon>
        <taxon>Hyphomicrobiales</taxon>
        <taxon>Methylopilaceae</taxon>
        <taxon>Chenggangzhangella</taxon>
    </lineage>
</organism>
<protein>
    <recommendedName>
        <fullName evidence="4">LuxR family transcriptional regulator</fullName>
    </recommendedName>
</protein>
<dbReference type="AlphaFoldDB" id="A0A9E6R5P4"/>
<name>A0A9E6R5P4_9HYPH</name>